<feature type="compositionally biased region" description="Polar residues" evidence="1">
    <location>
        <begin position="253"/>
        <end position="263"/>
    </location>
</feature>
<feature type="compositionally biased region" description="Pro residues" evidence="1">
    <location>
        <begin position="286"/>
        <end position="300"/>
    </location>
</feature>
<dbReference type="RefSeq" id="XP_021840615.2">
    <property type="nucleotide sequence ID" value="XM_021984923.2"/>
</dbReference>
<keyword evidence="3" id="KW-1185">Reference proteome</keyword>
<feature type="transmembrane region" description="Helical" evidence="2">
    <location>
        <begin position="115"/>
        <end position="137"/>
    </location>
</feature>
<dbReference type="GeneID" id="110780557"/>
<feature type="transmembrane region" description="Helical" evidence="2">
    <location>
        <begin position="379"/>
        <end position="399"/>
    </location>
</feature>
<gene>
    <name evidence="4" type="primary">LOC110780557</name>
</gene>
<feature type="region of interest" description="Disordered" evidence="1">
    <location>
        <begin position="279"/>
        <end position="300"/>
    </location>
</feature>
<keyword evidence="2" id="KW-0472">Membrane</keyword>
<organism evidence="3 4">
    <name type="scientific">Spinacia oleracea</name>
    <name type="common">Spinach</name>
    <dbReference type="NCBI Taxonomy" id="3562"/>
    <lineage>
        <taxon>Eukaryota</taxon>
        <taxon>Viridiplantae</taxon>
        <taxon>Streptophyta</taxon>
        <taxon>Embryophyta</taxon>
        <taxon>Tracheophyta</taxon>
        <taxon>Spermatophyta</taxon>
        <taxon>Magnoliopsida</taxon>
        <taxon>eudicotyledons</taxon>
        <taxon>Gunneridae</taxon>
        <taxon>Pentapetalae</taxon>
        <taxon>Caryophyllales</taxon>
        <taxon>Chenopodiaceae</taxon>
        <taxon>Chenopodioideae</taxon>
        <taxon>Anserineae</taxon>
        <taxon>Spinacia</taxon>
    </lineage>
</organism>
<evidence type="ECO:0000313" key="4">
    <source>
        <dbReference type="RefSeq" id="XP_021840615.2"/>
    </source>
</evidence>
<reference evidence="4" key="2">
    <citation type="submission" date="2025-08" db="UniProtKB">
        <authorList>
            <consortium name="RefSeq"/>
        </authorList>
    </citation>
    <scope>IDENTIFICATION</scope>
    <source>
        <tissue evidence="4">Leaf</tissue>
    </source>
</reference>
<proteinExistence type="predicted"/>
<dbReference type="Proteomes" id="UP000813463">
    <property type="component" value="Chromosome 5"/>
</dbReference>
<evidence type="ECO:0000256" key="1">
    <source>
        <dbReference type="SAM" id="MobiDB-lite"/>
    </source>
</evidence>
<feature type="transmembrane region" description="Helical" evidence="2">
    <location>
        <begin position="449"/>
        <end position="467"/>
    </location>
</feature>
<feature type="transmembrane region" description="Helical" evidence="2">
    <location>
        <begin position="84"/>
        <end position="103"/>
    </location>
</feature>
<keyword evidence="2" id="KW-0812">Transmembrane</keyword>
<keyword evidence="2" id="KW-1133">Transmembrane helix</keyword>
<accession>A0A9R0JND0</accession>
<reference evidence="3" key="1">
    <citation type="journal article" date="2021" name="Nat. Commun.">
        <title>Genomic analyses provide insights into spinach domestication and the genetic basis of agronomic traits.</title>
        <authorList>
            <person name="Cai X."/>
            <person name="Sun X."/>
            <person name="Xu C."/>
            <person name="Sun H."/>
            <person name="Wang X."/>
            <person name="Ge C."/>
            <person name="Zhang Z."/>
            <person name="Wang Q."/>
            <person name="Fei Z."/>
            <person name="Jiao C."/>
            <person name="Wang Q."/>
        </authorList>
    </citation>
    <scope>NUCLEOTIDE SEQUENCE [LARGE SCALE GENOMIC DNA]</scope>
    <source>
        <strain evidence="3">cv. Varoflay</strain>
    </source>
</reference>
<protein>
    <submittedName>
        <fullName evidence="4">Uncharacterized protein</fullName>
    </submittedName>
</protein>
<evidence type="ECO:0000313" key="3">
    <source>
        <dbReference type="Proteomes" id="UP000813463"/>
    </source>
</evidence>
<feature type="region of interest" description="Disordered" evidence="1">
    <location>
        <begin position="235"/>
        <end position="264"/>
    </location>
</feature>
<evidence type="ECO:0000256" key="2">
    <source>
        <dbReference type="SAM" id="Phobius"/>
    </source>
</evidence>
<sequence>MVYPPFIDLGMANSNNEREPLIGFSLYFSLTSRINSTNEEKRKSLLASTYKKSLETRIAKAYLNSGKCLCLLYSWIFLPRFLVFFWLNVFSYYLLEIILRIYFVCRLCFLDPSYLHVVMICLVNYLILILLCLWYFLIQKCILDPSVVSPYCWCNYSTSKCFVCAQSFSYLYSPLIRINSTTNFHSSDYYLKHCLIQLLPPQSHPIQSYSPFLALMSAKPTESSYANILKINHSSSSPNATQQGSNEYECGSNYHNNGQTTSPKPAEIEPISVGIVSPDHATPPSFDAPPPHHAPQVPSPSVPTIDLPAPALEADQVALLSATCLLGKTWGEDLPKQAVMSRLRRDWGSIHGSLRGKLSLSILPPLPRNLSLSLSWRMMMTWTKTFSICVATLLTMMSLCQMMSCSMNSRLLLTLLLNLLSFRLLLNSPRGGREMMVLSLPPSPLLNELVLAMLFLLSYPPFGYFLAHDQLSHLLVVSQMDLHVSLSLCPLSSFYVC</sequence>
<feature type="compositionally biased region" description="Polar residues" evidence="1">
    <location>
        <begin position="235"/>
        <end position="246"/>
    </location>
</feature>
<name>A0A9R0JND0_SPIOL</name>